<evidence type="ECO:0000256" key="6">
    <source>
        <dbReference type="ARBA" id="ARBA00023125"/>
    </source>
</evidence>
<accession>A0A506US18</accession>
<protein>
    <recommendedName>
        <fullName evidence="9">DNA 3'-5' helicase</fullName>
        <ecNumber evidence="9">5.6.2.4</ecNumber>
    </recommendedName>
    <alternativeName>
        <fullName evidence="10">DNA 3'-5' helicase II</fullName>
    </alternativeName>
</protein>
<proteinExistence type="inferred from homology"/>
<dbReference type="CDD" id="cd18807">
    <property type="entry name" value="SF1_C_UvrD"/>
    <property type="match status" value="1"/>
</dbReference>
<organism evidence="15 16">
    <name type="scientific">Oecophyllibacter saccharovorans</name>
    <dbReference type="NCBI Taxonomy" id="2558360"/>
    <lineage>
        <taxon>Bacteria</taxon>
        <taxon>Pseudomonadati</taxon>
        <taxon>Pseudomonadota</taxon>
        <taxon>Alphaproteobacteria</taxon>
        <taxon>Acetobacterales</taxon>
        <taxon>Acetobacteraceae</taxon>
        <taxon>Oecophyllibacter</taxon>
    </lineage>
</organism>
<keyword evidence="16" id="KW-1185">Reference proteome</keyword>
<feature type="domain" description="UvrD-like helicase C-terminal" evidence="14">
    <location>
        <begin position="303"/>
        <end position="573"/>
    </location>
</feature>
<dbReference type="GO" id="GO:0000725">
    <property type="term" value="P:recombinational repair"/>
    <property type="evidence" value="ECO:0007669"/>
    <property type="project" value="TreeGrafter"/>
</dbReference>
<evidence type="ECO:0000313" key="15">
    <source>
        <dbReference type="EMBL" id="TPW36138.1"/>
    </source>
</evidence>
<dbReference type="InterPro" id="IPR014016">
    <property type="entry name" value="UvrD-like_ATP-bd"/>
</dbReference>
<dbReference type="GO" id="GO:0005524">
    <property type="term" value="F:ATP binding"/>
    <property type="evidence" value="ECO:0007669"/>
    <property type="project" value="UniProtKB-UniRule"/>
</dbReference>
<dbReference type="GO" id="GO:0043138">
    <property type="term" value="F:3'-5' DNA helicase activity"/>
    <property type="evidence" value="ECO:0007669"/>
    <property type="project" value="UniProtKB-EC"/>
</dbReference>
<dbReference type="InterPro" id="IPR013986">
    <property type="entry name" value="DExx_box_DNA_helicase_dom_sf"/>
</dbReference>
<dbReference type="GO" id="GO:0005829">
    <property type="term" value="C:cytosol"/>
    <property type="evidence" value="ECO:0007669"/>
    <property type="project" value="TreeGrafter"/>
</dbReference>
<evidence type="ECO:0000256" key="10">
    <source>
        <dbReference type="ARBA" id="ARBA00034923"/>
    </source>
</evidence>
<comment type="similarity">
    <text evidence="1">Belongs to the helicase family. UvrD subfamily.</text>
</comment>
<evidence type="ECO:0000256" key="5">
    <source>
        <dbReference type="ARBA" id="ARBA00022840"/>
    </source>
</evidence>
<dbReference type="PROSITE" id="PS51217">
    <property type="entry name" value="UVRD_HELICASE_CTER"/>
    <property type="match status" value="1"/>
</dbReference>
<feature type="binding site" evidence="12">
    <location>
        <begin position="38"/>
        <end position="45"/>
    </location>
    <ligand>
        <name>ATP</name>
        <dbReference type="ChEBI" id="CHEBI:30616"/>
    </ligand>
</feature>
<evidence type="ECO:0000256" key="1">
    <source>
        <dbReference type="ARBA" id="ARBA00009922"/>
    </source>
</evidence>
<dbReference type="GO" id="GO:0033202">
    <property type="term" value="C:DNA helicase complex"/>
    <property type="evidence" value="ECO:0007669"/>
    <property type="project" value="TreeGrafter"/>
</dbReference>
<evidence type="ECO:0000256" key="9">
    <source>
        <dbReference type="ARBA" id="ARBA00034808"/>
    </source>
</evidence>
<name>A0A506US18_9PROT</name>
<dbReference type="EMBL" id="SORZ01000001">
    <property type="protein sequence ID" value="TPW36138.1"/>
    <property type="molecule type" value="Genomic_DNA"/>
</dbReference>
<dbReference type="RefSeq" id="WP_165600471.1">
    <property type="nucleotide sequence ID" value="NZ_SORZ01000001.1"/>
</dbReference>
<keyword evidence="6" id="KW-0238">DNA-binding</keyword>
<evidence type="ECO:0000259" key="14">
    <source>
        <dbReference type="PROSITE" id="PS51217"/>
    </source>
</evidence>
<dbReference type="Gene3D" id="1.10.486.10">
    <property type="entry name" value="PCRA, domain 4"/>
    <property type="match status" value="1"/>
</dbReference>
<feature type="domain" description="UvrD-like helicase ATP-binding" evidence="13">
    <location>
        <begin position="17"/>
        <end position="302"/>
    </location>
</feature>
<dbReference type="Gene3D" id="3.40.50.300">
    <property type="entry name" value="P-loop containing nucleotide triphosphate hydrolases"/>
    <property type="match status" value="2"/>
</dbReference>
<dbReference type="EC" id="5.6.2.4" evidence="9"/>
<dbReference type="Proteomes" id="UP000315037">
    <property type="component" value="Unassembled WGS sequence"/>
</dbReference>
<evidence type="ECO:0000256" key="7">
    <source>
        <dbReference type="ARBA" id="ARBA00023235"/>
    </source>
</evidence>
<reference evidence="15 16" key="1">
    <citation type="submission" date="2019-03" db="EMBL/GenBank/DDBJ databases">
        <title>The complete genome sequence of Neokomagataea sp. Jb2 NBRC113641.</title>
        <authorList>
            <person name="Chua K.-O."/>
            <person name="Chan K.-G."/>
            <person name="See-Too W.-S."/>
        </authorList>
    </citation>
    <scope>NUCLEOTIDE SEQUENCE [LARGE SCALE GENOMIC DNA]</scope>
    <source>
        <strain evidence="15 16">Jb2</strain>
    </source>
</reference>
<dbReference type="InterPro" id="IPR021938">
    <property type="entry name" value="DUF3553"/>
</dbReference>
<evidence type="ECO:0000256" key="8">
    <source>
        <dbReference type="ARBA" id="ARBA00034617"/>
    </source>
</evidence>
<dbReference type="SUPFAM" id="SSF52540">
    <property type="entry name" value="P-loop containing nucleoside triphosphate hydrolases"/>
    <property type="match status" value="1"/>
</dbReference>
<dbReference type="InterPro" id="IPR000212">
    <property type="entry name" value="DNA_helicase_UvrD/REP"/>
</dbReference>
<sequence>MVADDLFPPSPQGAYLSALNDEQRQAVETTEGPLLILAGAGTGKTRVLTTRFAHILLQGHAWPEQILAVTFTNKAAREMRERIGTLLGKPVDSLWLGTFHSLCARMLRRHADLAGLERDFTILDTDDQIRLLKQVMAPFRIDLKRWPAAQILNQIQTWKDRGLLPDAITPAHDEAQVANGHARAVYAAYQNRLRELNACDFGDLMLHMVTIFRTHPDILEYYHKRFHYILVDEYQDTNTIQYLWLRLLAKRPDDRPANIACVGDDDQSIYSWRGADIENILRFEKDFPGAHIVRLERNYRSTPRILGAAAGIIAHNEERLGKTLHAGQQALEGEPVTVINTPDSDDEARTVGGMVQRFHQEGQSLAEMAVLMRAGFQTRPFEESLIRLGIPYQVIGGLRFYERAEIRDGTAYMRALVQPADDLAFERIINTPKRGIGPKSLERLRAVGRERQLPLQATIRQMLERKELKGKAADELQRLLDAFDRARETLATQGHVVAVEQLLEDSGYLQMWRDDTSIEAPGRLDNLRELLRAIGEFPTLPEFLEHIALVMDSDQLQGQVDRISLMTLHAAKGLEFDTVFLPGWEEGLFPSQRSLDEGGNRALEEERRLAYVGLTRARKRAIILHADSRRLYAGWQESLPSRFLEELPDEHVNRTRLKRPQSSFGAPAFSRRNRLGQEMLAELKATRPPTRTGPAPELGATVRHPRFGVGVVTDIERNRLTIEFEEAGQKHIMADFVEILP</sequence>
<keyword evidence="7" id="KW-0413">Isomerase</keyword>
<comment type="caution">
    <text evidence="15">The sequence shown here is derived from an EMBL/GenBank/DDBJ whole genome shotgun (WGS) entry which is preliminary data.</text>
</comment>
<evidence type="ECO:0000256" key="2">
    <source>
        <dbReference type="ARBA" id="ARBA00022741"/>
    </source>
</evidence>
<dbReference type="PANTHER" id="PTHR11070">
    <property type="entry name" value="UVRD / RECB / PCRA DNA HELICASE FAMILY MEMBER"/>
    <property type="match status" value="1"/>
</dbReference>
<evidence type="ECO:0000256" key="3">
    <source>
        <dbReference type="ARBA" id="ARBA00022801"/>
    </source>
</evidence>
<dbReference type="PROSITE" id="PS51198">
    <property type="entry name" value="UVRD_HELICASE_ATP_BIND"/>
    <property type="match status" value="1"/>
</dbReference>
<dbReference type="PANTHER" id="PTHR11070:SF2">
    <property type="entry name" value="ATP-DEPENDENT DNA HELICASE SRS2"/>
    <property type="match status" value="1"/>
</dbReference>
<dbReference type="Gene3D" id="1.10.10.160">
    <property type="match status" value="1"/>
</dbReference>
<dbReference type="InterPro" id="IPR014017">
    <property type="entry name" value="DNA_helicase_UvrD-like_C"/>
</dbReference>
<evidence type="ECO:0000256" key="12">
    <source>
        <dbReference type="PROSITE-ProRule" id="PRU00560"/>
    </source>
</evidence>
<keyword evidence="4 12" id="KW-0347">Helicase</keyword>
<gene>
    <name evidence="15" type="ORF">E3202_01240</name>
</gene>
<dbReference type="CDD" id="cd17932">
    <property type="entry name" value="DEXQc_UvrD"/>
    <property type="match status" value="1"/>
</dbReference>
<evidence type="ECO:0000259" key="13">
    <source>
        <dbReference type="PROSITE" id="PS51198"/>
    </source>
</evidence>
<comment type="catalytic activity">
    <reaction evidence="11">
        <text>ATP + H2O = ADP + phosphate + H(+)</text>
        <dbReference type="Rhea" id="RHEA:13065"/>
        <dbReference type="ChEBI" id="CHEBI:15377"/>
        <dbReference type="ChEBI" id="CHEBI:15378"/>
        <dbReference type="ChEBI" id="CHEBI:30616"/>
        <dbReference type="ChEBI" id="CHEBI:43474"/>
        <dbReference type="ChEBI" id="CHEBI:456216"/>
        <dbReference type="EC" id="5.6.2.4"/>
    </reaction>
</comment>
<evidence type="ECO:0000256" key="11">
    <source>
        <dbReference type="ARBA" id="ARBA00048988"/>
    </source>
</evidence>
<dbReference type="InterPro" id="IPR027417">
    <property type="entry name" value="P-loop_NTPase"/>
</dbReference>
<dbReference type="Pfam" id="PF13361">
    <property type="entry name" value="UvrD_C"/>
    <property type="match status" value="1"/>
</dbReference>
<dbReference type="Pfam" id="PF00580">
    <property type="entry name" value="UvrD-helicase"/>
    <property type="match status" value="1"/>
</dbReference>
<evidence type="ECO:0000313" key="16">
    <source>
        <dbReference type="Proteomes" id="UP000315037"/>
    </source>
</evidence>
<evidence type="ECO:0000256" key="4">
    <source>
        <dbReference type="ARBA" id="ARBA00022806"/>
    </source>
</evidence>
<dbReference type="Pfam" id="PF12073">
    <property type="entry name" value="DUF3553"/>
    <property type="match status" value="1"/>
</dbReference>
<keyword evidence="5 12" id="KW-0067">ATP-binding</keyword>
<dbReference type="GO" id="GO:0003677">
    <property type="term" value="F:DNA binding"/>
    <property type="evidence" value="ECO:0007669"/>
    <property type="project" value="UniProtKB-KW"/>
</dbReference>
<keyword evidence="3 12" id="KW-0378">Hydrolase</keyword>
<keyword evidence="2 12" id="KW-0547">Nucleotide-binding</keyword>
<dbReference type="GO" id="GO:0016887">
    <property type="term" value="F:ATP hydrolysis activity"/>
    <property type="evidence" value="ECO:0007669"/>
    <property type="project" value="RHEA"/>
</dbReference>
<dbReference type="AlphaFoldDB" id="A0A506US18"/>
<comment type="catalytic activity">
    <reaction evidence="8">
        <text>Couples ATP hydrolysis with the unwinding of duplex DNA by translocating in the 3'-5' direction.</text>
        <dbReference type="EC" id="5.6.2.4"/>
    </reaction>
</comment>